<accession>A0A1H6WWP5</accession>
<evidence type="ECO:0000313" key="1">
    <source>
        <dbReference type="EMBL" id="SEJ21351.1"/>
    </source>
</evidence>
<sequence length="94" mass="10436">MESVAVKNRSESTGSWNLASLTAEKRAEIEAHKAACLGRWKAAQDLAATIYAQRRDKGNGWRMWAERELAAHPELEQEARAKLNRLMKGKGGDG</sequence>
<dbReference type="EMBL" id="FNYQ01000061">
    <property type="protein sequence ID" value="SEJ21351.1"/>
    <property type="molecule type" value="Genomic_DNA"/>
</dbReference>
<dbReference type="Proteomes" id="UP000199250">
    <property type="component" value="Unassembled WGS sequence"/>
</dbReference>
<evidence type="ECO:0000313" key="2">
    <source>
        <dbReference type="Proteomes" id="UP000199250"/>
    </source>
</evidence>
<name>A0A1H6WWP5_9GAMM</name>
<gene>
    <name evidence="1" type="ORF">SAMN04244572_03133</name>
</gene>
<protein>
    <submittedName>
        <fullName evidence="1">Uncharacterized protein</fullName>
    </submittedName>
</protein>
<organism evidence="1 2">
    <name type="scientific">Azotobacter beijerinckii</name>
    <dbReference type="NCBI Taxonomy" id="170623"/>
    <lineage>
        <taxon>Bacteria</taxon>
        <taxon>Pseudomonadati</taxon>
        <taxon>Pseudomonadota</taxon>
        <taxon>Gammaproteobacteria</taxon>
        <taxon>Pseudomonadales</taxon>
        <taxon>Pseudomonadaceae</taxon>
        <taxon>Azotobacter</taxon>
    </lineage>
</organism>
<reference evidence="1 2" key="1">
    <citation type="submission" date="2016-10" db="EMBL/GenBank/DDBJ databases">
        <authorList>
            <person name="de Groot N.N."/>
        </authorList>
    </citation>
    <scope>NUCLEOTIDE SEQUENCE [LARGE SCALE GENOMIC DNA]</scope>
    <source>
        <strain evidence="1 2">DSM 373</strain>
    </source>
</reference>
<proteinExistence type="predicted"/>
<dbReference type="AlphaFoldDB" id="A0A1H6WWP5"/>